<dbReference type="Proteomes" id="UP000240957">
    <property type="component" value="Unassembled WGS sequence"/>
</dbReference>
<dbReference type="InterPro" id="IPR021948">
    <property type="entry name" value="DUF3565"/>
</dbReference>
<sequence>MQQAMIAFHIDHEGHWVADLACGHTQHVRHTPPWQNRPWVMTEQGRNEKIGMMLQCKECDLQQTSAENILNPPNKI</sequence>
<comment type="caution">
    <text evidence="2">The sequence shown here is derived from an EMBL/GenBank/DDBJ whole genome shotgun (WGS) entry which is preliminary data.</text>
</comment>
<protein>
    <submittedName>
        <fullName evidence="2">DUF3565 domain-containing protein</fullName>
    </submittedName>
</protein>
<reference evidence="1" key="1">
    <citation type="journal article" date="2014" name="Int. J. Syst. Evol. Microbiol.">
        <title>Complete genome of a new Firmicutes species belonging to the dominant human colonic microbiota ('Ruminococcus bicirculans') reveals two chromosomes and a selective capacity to utilize plant glucans.</title>
        <authorList>
            <consortium name="NISC Comparative Sequencing Program"/>
            <person name="Wegmann U."/>
            <person name="Louis P."/>
            <person name="Goesmann A."/>
            <person name="Henrissat B."/>
            <person name="Duncan S.H."/>
            <person name="Flint H.J."/>
        </authorList>
    </citation>
    <scope>NUCLEOTIDE SEQUENCE</scope>
    <source>
        <strain evidence="1">KCTC 62575</strain>
    </source>
</reference>
<evidence type="ECO:0000313" key="1">
    <source>
        <dbReference type="EMBL" id="MFC2995429.1"/>
    </source>
</evidence>
<evidence type="ECO:0000313" key="3">
    <source>
        <dbReference type="Proteomes" id="UP000240957"/>
    </source>
</evidence>
<reference evidence="1" key="4">
    <citation type="submission" date="2024-09" db="EMBL/GenBank/DDBJ databases">
        <authorList>
            <person name="Sun Q."/>
            <person name="Mori K."/>
        </authorList>
    </citation>
    <scope>NUCLEOTIDE SEQUENCE</scope>
    <source>
        <strain evidence="1">KCTC 62575</strain>
    </source>
</reference>
<reference evidence="4" key="3">
    <citation type="journal article" date="2019" name="Int. J. Syst. Evol. Microbiol.">
        <title>The Global Catalogue of Microorganisms (GCM) 10K type strain sequencing project: providing services to taxonomists for standard genome sequencing and annotation.</title>
        <authorList>
            <consortium name="The Broad Institute Genomics Platform"/>
            <consortium name="The Broad Institute Genome Sequencing Center for Infectious Disease"/>
            <person name="Wu L."/>
            <person name="Ma J."/>
        </authorList>
    </citation>
    <scope>NUCLEOTIDE SEQUENCE [LARGE SCALE GENOMIC DNA]</scope>
    <source>
        <strain evidence="4">KCTC 62575</strain>
    </source>
</reference>
<gene>
    <name evidence="1" type="ORF">ACFODO_09130</name>
    <name evidence="2" type="ORF">C9E89_016550</name>
</gene>
<organism evidence="2 3">
    <name type="scientific">Acinetobacter sichuanensis</name>
    <dbReference type="NCBI Taxonomy" id="2136183"/>
    <lineage>
        <taxon>Bacteria</taxon>
        <taxon>Pseudomonadati</taxon>
        <taxon>Pseudomonadota</taxon>
        <taxon>Gammaproteobacteria</taxon>
        <taxon>Moraxellales</taxon>
        <taxon>Moraxellaceae</taxon>
        <taxon>Acinetobacter</taxon>
    </lineage>
</organism>
<reference evidence="2 3" key="2">
    <citation type="submission" date="2018-08" db="EMBL/GenBank/DDBJ databases">
        <title>The draft genome of Acinetobacter sichuanensis strain WCHAc060041.</title>
        <authorList>
            <person name="Qin J."/>
            <person name="Feng Y."/>
            <person name="Zong Z."/>
        </authorList>
    </citation>
    <scope>NUCLEOTIDE SEQUENCE [LARGE SCALE GENOMIC DNA]</scope>
    <source>
        <strain evidence="2 3">WCHAc060041</strain>
    </source>
</reference>
<dbReference type="Proteomes" id="UP001595455">
    <property type="component" value="Unassembled WGS sequence"/>
</dbReference>
<dbReference type="AlphaFoldDB" id="A0A371YM56"/>
<dbReference type="OrthoDB" id="9799128at2"/>
<name>A0A371YM56_9GAMM</name>
<evidence type="ECO:0000313" key="4">
    <source>
        <dbReference type="Proteomes" id="UP001595455"/>
    </source>
</evidence>
<accession>A0A371YM56</accession>
<dbReference type="Pfam" id="PF12088">
    <property type="entry name" value="DUF3565"/>
    <property type="match status" value="1"/>
</dbReference>
<dbReference type="EMBL" id="JBHRSF010000026">
    <property type="protein sequence ID" value="MFC2995429.1"/>
    <property type="molecule type" value="Genomic_DNA"/>
</dbReference>
<evidence type="ECO:0000313" key="2">
    <source>
        <dbReference type="EMBL" id="RFC82424.1"/>
    </source>
</evidence>
<dbReference type="RefSeq" id="WP_107009453.1">
    <property type="nucleotide sequence ID" value="NZ_JBHRSF010000026.1"/>
</dbReference>
<proteinExistence type="predicted"/>
<keyword evidence="4" id="KW-1185">Reference proteome</keyword>
<dbReference type="EMBL" id="PYIX02000034">
    <property type="protein sequence ID" value="RFC82424.1"/>
    <property type="molecule type" value="Genomic_DNA"/>
</dbReference>